<dbReference type="EMBL" id="CZBP01000039">
    <property type="protein sequence ID" value="CUQ38278.1"/>
    <property type="molecule type" value="Genomic_DNA"/>
</dbReference>
<accession>A0A174W1D7</accession>
<dbReference type="RefSeq" id="WP_055060567.1">
    <property type="nucleotide sequence ID" value="NZ_CZBP01000039.1"/>
</dbReference>
<protein>
    <recommendedName>
        <fullName evidence="3">DUF4258 domain-containing protein</fullName>
    </recommendedName>
</protein>
<reference evidence="1 2" key="1">
    <citation type="submission" date="2015-09" db="EMBL/GenBank/DDBJ databases">
        <authorList>
            <consortium name="Pathogen Informatics"/>
        </authorList>
    </citation>
    <scope>NUCLEOTIDE SEQUENCE [LARGE SCALE GENOMIC DNA]</scope>
    <source>
        <strain evidence="1 2">2789STDY5834957</strain>
    </source>
</reference>
<evidence type="ECO:0000313" key="1">
    <source>
        <dbReference type="EMBL" id="CUQ38278.1"/>
    </source>
</evidence>
<dbReference type="Proteomes" id="UP000095762">
    <property type="component" value="Unassembled WGS sequence"/>
</dbReference>
<gene>
    <name evidence="1" type="ORF">ERS852569_03529</name>
</gene>
<proteinExistence type="predicted"/>
<dbReference type="AlphaFoldDB" id="A0A174W1D7"/>
<organism evidence="1 2">
    <name type="scientific">Blautia obeum</name>
    <dbReference type="NCBI Taxonomy" id="40520"/>
    <lineage>
        <taxon>Bacteria</taxon>
        <taxon>Bacillati</taxon>
        <taxon>Bacillota</taxon>
        <taxon>Clostridia</taxon>
        <taxon>Lachnospirales</taxon>
        <taxon>Lachnospiraceae</taxon>
        <taxon>Blautia</taxon>
    </lineage>
</organism>
<evidence type="ECO:0000313" key="2">
    <source>
        <dbReference type="Proteomes" id="UP000095762"/>
    </source>
</evidence>
<evidence type="ECO:0008006" key="3">
    <source>
        <dbReference type="Google" id="ProtNLM"/>
    </source>
</evidence>
<name>A0A174W1D7_9FIRM</name>
<sequence length="102" mass="11910">MVNVTKHAYKRMKERCGYSKSTCQRMAEKAFAEGVSHADVSGRLDKYFYQLYCYDYSANNLRIYGEFVYVFSDHNLVTVMLLPNDLKNSVKKTMNIKRKVST</sequence>